<evidence type="ECO:0000313" key="4">
    <source>
        <dbReference type="Proteomes" id="UP000753802"/>
    </source>
</evidence>
<feature type="transmembrane region" description="Helical" evidence="2">
    <location>
        <begin position="26"/>
        <end position="47"/>
    </location>
</feature>
<organism evidence="3 4">
    <name type="scientific">Sediminibacterium roseum</name>
    <dbReference type="NCBI Taxonomy" id="1978412"/>
    <lineage>
        <taxon>Bacteria</taxon>
        <taxon>Pseudomonadati</taxon>
        <taxon>Bacteroidota</taxon>
        <taxon>Chitinophagia</taxon>
        <taxon>Chitinophagales</taxon>
        <taxon>Chitinophagaceae</taxon>
        <taxon>Sediminibacterium</taxon>
    </lineage>
</organism>
<dbReference type="EMBL" id="JAACJS010000015">
    <property type="protein sequence ID" value="NCI51831.1"/>
    <property type="molecule type" value="Genomic_DNA"/>
</dbReference>
<proteinExistence type="predicted"/>
<sequence>MQPGSAPLTNTAASALPHAVRDYKRYYYLLLIVSGLLLLSIFTYIWLWKRESGHVHHALNGNSRLRGVMAVDDSSGQFIAAIARNEVDSVVSVLVSEDGGTNFEEWGTWKIAAGEKRDIHKIFIAPDHRSIVAMDDHNIYIKGANADSFVVLKATTDLETMRGAVFSAISDSVFAFSNDSIYAFDYKKYDSVSVGYLNGLASISSLTIAAETNHLAGIAVSRSAAYAQGAFANYRVIYRRTSAFGSFQNGVTNEPASTGPPPDTSLPSPATSTPKM</sequence>
<keyword evidence="2" id="KW-0812">Transmembrane</keyword>
<gene>
    <name evidence="3" type="ORF">GWC95_18045</name>
</gene>
<feature type="compositionally biased region" description="Polar residues" evidence="1">
    <location>
        <begin position="265"/>
        <end position="276"/>
    </location>
</feature>
<protein>
    <recommendedName>
        <fullName evidence="5">DUF5050 domain-containing protein</fullName>
    </recommendedName>
</protein>
<evidence type="ECO:0000256" key="1">
    <source>
        <dbReference type="SAM" id="MobiDB-lite"/>
    </source>
</evidence>
<feature type="region of interest" description="Disordered" evidence="1">
    <location>
        <begin position="249"/>
        <end position="276"/>
    </location>
</feature>
<keyword evidence="2" id="KW-1133">Transmembrane helix</keyword>
<comment type="caution">
    <text evidence="3">The sequence shown here is derived from an EMBL/GenBank/DDBJ whole genome shotgun (WGS) entry which is preliminary data.</text>
</comment>
<accession>A0ABX0A3V0</accession>
<dbReference type="InterPro" id="IPR011044">
    <property type="entry name" value="Quino_amine_DH_bsu"/>
</dbReference>
<dbReference type="SUPFAM" id="SSF50969">
    <property type="entry name" value="YVTN repeat-like/Quinoprotein amine dehydrogenase"/>
    <property type="match status" value="1"/>
</dbReference>
<evidence type="ECO:0000256" key="2">
    <source>
        <dbReference type="SAM" id="Phobius"/>
    </source>
</evidence>
<name>A0ABX0A3V0_9BACT</name>
<evidence type="ECO:0008006" key="5">
    <source>
        <dbReference type="Google" id="ProtNLM"/>
    </source>
</evidence>
<evidence type="ECO:0000313" key="3">
    <source>
        <dbReference type="EMBL" id="NCI51831.1"/>
    </source>
</evidence>
<keyword evidence="2" id="KW-0472">Membrane</keyword>
<reference evidence="3 4" key="1">
    <citation type="submission" date="2020-01" db="EMBL/GenBank/DDBJ databases">
        <title>Genome analysis.</title>
        <authorList>
            <person name="Wu S."/>
            <person name="Wang G."/>
        </authorList>
    </citation>
    <scope>NUCLEOTIDE SEQUENCE [LARGE SCALE GENOMIC DNA]</scope>
    <source>
        <strain evidence="3 4">SYL130</strain>
    </source>
</reference>
<dbReference type="RefSeq" id="WP_161820098.1">
    <property type="nucleotide sequence ID" value="NZ_JAACJS010000015.1"/>
</dbReference>
<keyword evidence="4" id="KW-1185">Reference proteome</keyword>
<dbReference type="Proteomes" id="UP000753802">
    <property type="component" value="Unassembled WGS sequence"/>
</dbReference>